<organism evidence="1 2">
    <name type="scientific">Streptomyces phage R4</name>
    <dbReference type="NCBI Taxonomy" id="10732"/>
    <lineage>
        <taxon>Viruses</taxon>
        <taxon>Duplodnaviria</taxon>
        <taxon>Heunggongvirae</taxon>
        <taxon>Uroviricota</taxon>
        <taxon>Caudoviricetes</taxon>
        <taxon>Arquatrovirinae</taxon>
        <taxon>Arequatrovirus</taxon>
        <taxon>Arequatrovirus R4</taxon>
    </lineage>
</organism>
<name>K4HYX4_9CAUD</name>
<sequence>MSQPYALTHSCRSREANMQITMHVHNALLLDRRGYRDASSWEVAFFRR</sequence>
<reference evidence="1 2" key="1">
    <citation type="submission" date="2012-06" db="EMBL/GenBank/DDBJ databases">
        <authorList>
            <person name="Smith M.C.M."/>
            <person name="Hendrix R."/>
            <person name="Hatfull G.F."/>
        </authorList>
    </citation>
    <scope>NUCLEOTIDE SEQUENCE [LARGE SCALE GENOMIC DNA]</scope>
</reference>
<accession>K4HYX4</accession>
<dbReference type="EMBL" id="JX182370">
    <property type="protein sequence ID" value="AFU62133.1"/>
    <property type="molecule type" value="Genomic_DNA"/>
</dbReference>
<dbReference type="KEGG" id="vg:13996987"/>
<evidence type="ECO:0000313" key="1">
    <source>
        <dbReference type="EMBL" id="AFU62133.1"/>
    </source>
</evidence>
<gene>
    <name evidence="1" type="ORF">R4_77</name>
</gene>
<dbReference type="Proteomes" id="UP000008041">
    <property type="component" value="Segment"/>
</dbReference>
<proteinExistence type="predicted"/>
<keyword evidence="2" id="KW-1185">Reference proteome</keyword>
<dbReference type="GeneID" id="13996987"/>
<dbReference type="RefSeq" id="YP_006990194.1">
    <property type="nucleotide sequence ID" value="NC_019414.1"/>
</dbReference>
<evidence type="ECO:0000313" key="2">
    <source>
        <dbReference type="Proteomes" id="UP000008041"/>
    </source>
</evidence>
<protein>
    <submittedName>
        <fullName evidence="1">Uncharacterized protein</fullName>
    </submittedName>
</protein>